<evidence type="ECO:0000259" key="8">
    <source>
        <dbReference type="PROSITE" id="PS50110"/>
    </source>
</evidence>
<feature type="compositionally biased region" description="Polar residues" evidence="7">
    <location>
        <begin position="654"/>
        <end position="676"/>
    </location>
</feature>
<keyword evidence="10" id="KW-1185">Reference proteome</keyword>
<dbReference type="FunFam" id="1.10.10.60:FF:000007">
    <property type="entry name" value="Two-component response regulator"/>
    <property type="match status" value="1"/>
</dbReference>
<dbReference type="GO" id="GO:0003677">
    <property type="term" value="F:DNA binding"/>
    <property type="evidence" value="ECO:0007669"/>
    <property type="project" value="InterPro"/>
</dbReference>
<feature type="compositionally biased region" description="Polar residues" evidence="7">
    <location>
        <begin position="632"/>
        <end position="646"/>
    </location>
</feature>
<keyword evidence="4" id="KW-0804">Transcription</keyword>
<evidence type="ECO:0000313" key="9">
    <source>
        <dbReference type="EMBL" id="KAK7314964.1"/>
    </source>
</evidence>
<dbReference type="Gene3D" id="3.40.50.2300">
    <property type="match status" value="1"/>
</dbReference>
<dbReference type="InterPro" id="IPR006447">
    <property type="entry name" value="Myb_dom_plants"/>
</dbReference>
<dbReference type="EMBL" id="JAYMYQ010000008">
    <property type="protein sequence ID" value="KAK7314964.1"/>
    <property type="molecule type" value="Genomic_DNA"/>
</dbReference>
<feature type="region of interest" description="Disordered" evidence="7">
    <location>
        <begin position="154"/>
        <end position="186"/>
    </location>
</feature>
<dbReference type="SUPFAM" id="SSF46689">
    <property type="entry name" value="Homeodomain-like"/>
    <property type="match status" value="1"/>
</dbReference>
<dbReference type="GO" id="GO:0009736">
    <property type="term" value="P:cytokinin-activated signaling pathway"/>
    <property type="evidence" value="ECO:0007669"/>
    <property type="project" value="InterPro"/>
</dbReference>
<feature type="compositionally biased region" description="Basic and acidic residues" evidence="7">
    <location>
        <begin position="687"/>
        <end position="703"/>
    </location>
</feature>
<reference evidence="9 10" key="1">
    <citation type="submission" date="2024-01" db="EMBL/GenBank/DDBJ databases">
        <title>The genomes of 5 underutilized Papilionoideae crops provide insights into root nodulation and disease resistanc.</title>
        <authorList>
            <person name="Jiang F."/>
        </authorList>
    </citation>
    <scope>NUCLEOTIDE SEQUENCE [LARGE SCALE GENOMIC DNA]</scope>
    <source>
        <strain evidence="9">LVBAO_FW01</strain>
        <tissue evidence="9">Leaves</tissue>
    </source>
</reference>
<proteinExistence type="predicted"/>
<dbReference type="NCBIfam" id="TIGR01557">
    <property type="entry name" value="myb_SHAQKYF"/>
    <property type="match status" value="1"/>
</dbReference>
<dbReference type="InterPro" id="IPR001789">
    <property type="entry name" value="Sig_transdc_resp-reg_receiver"/>
</dbReference>
<comment type="caution">
    <text evidence="6">Lacks conserved residue(s) required for the propagation of feature annotation.</text>
</comment>
<dbReference type="Gene3D" id="1.10.10.60">
    <property type="entry name" value="Homeodomain-like"/>
    <property type="match status" value="1"/>
</dbReference>
<organism evidence="9 10">
    <name type="scientific">Canavalia gladiata</name>
    <name type="common">Sword bean</name>
    <name type="synonym">Dolichos gladiatus</name>
    <dbReference type="NCBI Taxonomy" id="3824"/>
    <lineage>
        <taxon>Eukaryota</taxon>
        <taxon>Viridiplantae</taxon>
        <taxon>Streptophyta</taxon>
        <taxon>Embryophyta</taxon>
        <taxon>Tracheophyta</taxon>
        <taxon>Spermatophyta</taxon>
        <taxon>Magnoliopsida</taxon>
        <taxon>eudicotyledons</taxon>
        <taxon>Gunneridae</taxon>
        <taxon>Pentapetalae</taxon>
        <taxon>rosids</taxon>
        <taxon>fabids</taxon>
        <taxon>Fabales</taxon>
        <taxon>Fabaceae</taxon>
        <taxon>Papilionoideae</taxon>
        <taxon>50 kb inversion clade</taxon>
        <taxon>NPAAA clade</taxon>
        <taxon>indigoferoid/millettioid clade</taxon>
        <taxon>Phaseoleae</taxon>
        <taxon>Canavalia</taxon>
    </lineage>
</organism>
<comment type="caution">
    <text evidence="9">The sequence shown here is derived from an EMBL/GenBank/DDBJ whole genome shotgun (WGS) entry which is preliminary data.</text>
</comment>
<evidence type="ECO:0000256" key="2">
    <source>
        <dbReference type="ARBA" id="ARBA00023012"/>
    </source>
</evidence>
<dbReference type="InterPro" id="IPR009057">
    <property type="entry name" value="Homeodomain-like_sf"/>
</dbReference>
<evidence type="ECO:0000313" key="10">
    <source>
        <dbReference type="Proteomes" id="UP001367508"/>
    </source>
</evidence>
<keyword evidence="5" id="KW-0539">Nucleus</keyword>
<dbReference type="Pfam" id="PF00072">
    <property type="entry name" value="Response_reg"/>
    <property type="match status" value="1"/>
</dbReference>
<dbReference type="CDD" id="cd17584">
    <property type="entry name" value="REC_typeB_ARR-like"/>
    <property type="match status" value="1"/>
</dbReference>
<protein>
    <recommendedName>
        <fullName evidence="8">Response regulatory domain-containing protein</fullName>
    </recommendedName>
</protein>
<dbReference type="PANTHER" id="PTHR43874:SF19">
    <property type="entry name" value="RESPONSE REGULATOR 23-RELATED"/>
    <property type="match status" value="1"/>
</dbReference>
<dbReference type="InterPro" id="IPR045279">
    <property type="entry name" value="ARR-like"/>
</dbReference>
<evidence type="ECO:0000256" key="4">
    <source>
        <dbReference type="ARBA" id="ARBA00023163"/>
    </source>
</evidence>
<dbReference type="PROSITE" id="PS50110">
    <property type="entry name" value="RESPONSE_REGULATORY"/>
    <property type="match status" value="1"/>
</dbReference>
<name>A0AAN9KFS6_CANGL</name>
<evidence type="ECO:0000256" key="6">
    <source>
        <dbReference type="PROSITE-ProRule" id="PRU00169"/>
    </source>
</evidence>
<feature type="region of interest" description="Disordered" evidence="7">
    <location>
        <begin position="632"/>
        <end position="723"/>
    </location>
</feature>
<dbReference type="GO" id="GO:0000160">
    <property type="term" value="P:phosphorelay signal transduction system"/>
    <property type="evidence" value="ECO:0007669"/>
    <property type="project" value="UniProtKB-KW"/>
</dbReference>
<evidence type="ECO:0000256" key="5">
    <source>
        <dbReference type="ARBA" id="ARBA00023242"/>
    </source>
</evidence>
<dbReference type="AlphaFoldDB" id="A0AAN9KFS6"/>
<dbReference type="PANTHER" id="PTHR43874">
    <property type="entry name" value="TWO-COMPONENT RESPONSE REGULATOR"/>
    <property type="match status" value="1"/>
</dbReference>
<evidence type="ECO:0000256" key="1">
    <source>
        <dbReference type="ARBA" id="ARBA00004123"/>
    </source>
</evidence>
<accession>A0AAN9KFS6</accession>
<evidence type="ECO:0000256" key="3">
    <source>
        <dbReference type="ARBA" id="ARBA00023015"/>
    </source>
</evidence>
<keyword evidence="2" id="KW-0902">Two-component regulatory system</keyword>
<gene>
    <name evidence="9" type="ORF">VNO77_33496</name>
</gene>
<dbReference type="InterPro" id="IPR011006">
    <property type="entry name" value="CheY-like_superfamily"/>
</dbReference>
<dbReference type="GO" id="GO:0005634">
    <property type="term" value="C:nucleus"/>
    <property type="evidence" value="ECO:0007669"/>
    <property type="project" value="UniProtKB-SubCell"/>
</dbReference>
<feature type="domain" description="Response regulatory" evidence="8">
    <location>
        <begin position="9"/>
        <end position="124"/>
    </location>
</feature>
<feature type="compositionally biased region" description="Basic and acidic residues" evidence="7">
    <location>
        <begin position="710"/>
        <end position="723"/>
    </location>
</feature>
<dbReference type="SMART" id="SM00448">
    <property type="entry name" value="REC"/>
    <property type="match status" value="1"/>
</dbReference>
<comment type="subcellular location">
    <subcellularLocation>
        <location evidence="1">Nucleus</location>
    </subcellularLocation>
</comment>
<sequence>MVRERVDISILVVDDDDTSLASVANILVSLDYKVLIANGAHNALKTLREFEGFFDLVITELHISGMNGFEFQKRVKNEFHLPVIMMSADSSKSVVTKSLENGAAHFILKPICKDDFKDIWQYVMAARKGKATVENIEVESQGDNDKIVVQDVNSSEASSLIEPKRKRKYGQRNNNQMNKEDQSEGSSGLVKKQKVVWTSYLHNLFLVAIKQVGLDRAVPKRILQIMNVPNLTRENVASHLQKYRIFMRKVAEKGLIEGLSDRTLRSRFASGLSASLIRDIQTRTAELRVPVQQYLRRSLAHQTETGGGNIANAMKPFNNVSGSAYVISPLAGRGHNQFPFPLHKGLNLMLQNQHGDSLNDVARLGVQSRYGSNVGANNIQQKMAPYQAKSSCNAGSVFPAYGIKGHGLMTSTDGLTGGLRYGEPMYQNYCSLENNHNFSYGQGNWNSSNNQAWNWANSIYNPSTKIQLNGGSKMVGNGIIKGGFNNTIGTNTMDYTTNKTSFGLINGTTKNTNMNVASSGHGNFGWTQGGCGLILGNSKAGIGWSCEPSQTLITNGTQAENSSGIPQLPQQLGGSNVKENEHQYNATSISEGLVNHMEDDLSEIFLVLDEMNLLNEIEENPNGNEYLKSNISSPSHVEQSLEQSNRVSEEIVNPTKSTLNLSKETPTSSDKNSNQLVGDEGSADSEPFDRFMVDDVSSTKKNDTMINVGQHRDSARQAKAREP</sequence>
<keyword evidence="3" id="KW-0805">Transcription regulation</keyword>
<dbReference type="Proteomes" id="UP001367508">
    <property type="component" value="Unassembled WGS sequence"/>
</dbReference>
<evidence type="ECO:0000256" key="7">
    <source>
        <dbReference type="SAM" id="MobiDB-lite"/>
    </source>
</evidence>
<dbReference type="SUPFAM" id="SSF52172">
    <property type="entry name" value="CheY-like"/>
    <property type="match status" value="1"/>
</dbReference>